<keyword evidence="2" id="KW-1185">Reference proteome</keyword>
<reference evidence="1 2" key="1">
    <citation type="submission" date="2017-05" db="EMBL/GenBank/DDBJ databases">
        <title>Streptomyces alboflavus Genome sequencing and assembly.</title>
        <authorList>
            <person name="Wang Y."/>
            <person name="Du B."/>
            <person name="Ding Y."/>
            <person name="Liu H."/>
            <person name="Hou Q."/>
            <person name="Liu K."/>
            <person name="Wang C."/>
            <person name="Yao L."/>
        </authorList>
    </citation>
    <scope>NUCLEOTIDE SEQUENCE [LARGE SCALE GENOMIC DNA]</scope>
    <source>
        <strain evidence="1 2">MDJK44</strain>
    </source>
</reference>
<organism evidence="1 2">
    <name type="scientific">Streptomyces alboflavus</name>
    <dbReference type="NCBI Taxonomy" id="67267"/>
    <lineage>
        <taxon>Bacteria</taxon>
        <taxon>Bacillati</taxon>
        <taxon>Actinomycetota</taxon>
        <taxon>Actinomycetes</taxon>
        <taxon>Kitasatosporales</taxon>
        <taxon>Streptomycetaceae</taxon>
        <taxon>Streptomyces</taxon>
    </lineage>
</organism>
<proteinExistence type="predicted"/>
<dbReference type="Proteomes" id="UP000195880">
    <property type="component" value="Chromosome"/>
</dbReference>
<evidence type="ECO:0000313" key="2">
    <source>
        <dbReference type="Proteomes" id="UP000195880"/>
    </source>
</evidence>
<dbReference type="RefSeq" id="WP_087885691.1">
    <property type="nucleotide sequence ID" value="NZ_CP021748.1"/>
</dbReference>
<name>A0A1Z1WI46_9ACTN</name>
<sequence length="725" mass="77582">MLTVPDLLGLRLGKLTSAVDDWEAMARRLNELATGGGGADSAALLKRTAELADWQGVNATVGKAFVVKTASEFDDAVTSARSVLAVLQGALKALARHKDEMERVEAGAAKRNIRITPAGGAEARSPRDAAEDGVPTQADLIAVMLDATRVLREADETDRIAERALRALARGKHDFSDVRVNSLDHAKDLQGRADADRWAKEIAKGDVAGWSDAKLKRFDDDLDRYRDTPAFAERFATELGAEGTLRFWRDLAHPAGTLGAVDRERAEILGGVQENLSLTLAAATRVDSPVMDAWKKDLIEAGGQRLPAAPGTGGGTPPYAFDVMSTLMQKGKFDTKFLQGYGDALLEHEKGLPPFEPRPSGALFNHLPDAPGDAVSGFLESLGHNPEASLQFLHSGPDAKSHWDYLVGHGEGSRNSLYDAAKPLGIGGGARDQYETSLGHALESAANQTPYDADGLRKPHSDASASFVNRLVDYYGSNPEYLEDSKLRGSMGNITAEYMRDFQDGMNGERRIATHGSNADLGSVGGSTLRDFLGAVGKDPDAYGAILNAQQSVTTDLVNQALRDREGMSDGMLAIDVKNLVSPGGQIAGVMAEARTQAVYDDRIARDAEFNEGIRTADKWAGRVIDLGANKFPVVGDVVSWIAEDARESVVEKYSQDSSGAAGQQREDFLSDQLEGSSKAVFDATHRAAIEQGYSEHKATALADAAQKDIQVFYRLETRSGGGAG</sequence>
<protein>
    <recommendedName>
        <fullName evidence="3">AG2 protein</fullName>
    </recommendedName>
</protein>
<accession>A0A1Z1WI46</accession>
<gene>
    <name evidence="1" type="ORF">SMD44_05593</name>
</gene>
<dbReference type="OrthoDB" id="3846417at2"/>
<dbReference type="STRING" id="67267.GCA_000716675_05668"/>
<evidence type="ECO:0000313" key="1">
    <source>
        <dbReference type="EMBL" id="ARX86124.1"/>
    </source>
</evidence>
<dbReference type="KEGG" id="salf:SMD44_05593"/>
<evidence type="ECO:0008006" key="3">
    <source>
        <dbReference type="Google" id="ProtNLM"/>
    </source>
</evidence>
<dbReference type="eggNOG" id="COG1570">
    <property type="taxonomic scope" value="Bacteria"/>
</dbReference>
<dbReference type="EMBL" id="CP021748">
    <property type="protein sequence ID" value="ARX86124.1"/>
    <property type="molecule type" value="Genomic_DNA"/>
</dbReference>
<dbReference type="AlphaFoldDB" id="A0A1Z1WI46"/>